<dbReference type="GO" id="GO:0005524">
    <property type="term" value="F:ATP binding"/>
    <property type="evidence" value="ECO:0007669"/>
    <property type="project" value="UniProtKB-KW"/>
</dbReference>
<feature type="domain" description="ABC transporter" evidence="6">
    <location>
        <begin position="23"/>
        <end position="69"/>
    </location>
</feature>
<dbReference type="GO" id="GO:0016887">
    <property type="term" value="F:ATP hydrolysis activity"/>
    <property type="evidence" value="ECO:0007669"/>
    <property type="project" value="InterPro"/>
</dbReference>
<dbReference type="EMBL" id="BJHV01000001">
    <property type="protein sequence ID" value="GDY41916.1"/>
    <property type="molecule type" value="Genomic_DNA"/>
</dbReference>
<dbReference type="PANTHER" id="PTHR42711:SF16">
    <property type="entry name" value="ABC TRANSPORTER ATP-BINDING PROTEIN"/>
    <property type="match status" value="1"/>
</dbReference>
<dbReference type="GO" id="GO:0005886">
    <property type="term" value="C:plasma membrane"/>
    <property type="evidence" value="ECO:0007669"/>
    <property type="project" value="UniProtKB-SubCell"/>
</dbReference>
<dbReference type="InterPro" id="IPR050763">
    <property type="entry name" value="ABC_transporter_ATP-binding"/>
</dbReference>
<dbReference type="SUPFAM" id="SSF52540">
    <property type="entry name" value="P-loop containing nucleoside triphosphate hydrolases"/>
    <property type="match status" value="1"/>
</dbReference>
<evidence type="ECO:0000256" key="2">
    <source>
        <dbReference type="ARBA" id="ARBA00022448"/>
    </source>
</evidence>
<dbReference type="PANTHER" id="PTHR42711">
    <property type="entry name" value="ABC TRANSPORTER ATP-BINDING PROTEIN"/>
    <property type="match status" value="1"/>
</dbReference>
<name>A0A4D4K5D0_9ACTN</name>
<gene>
    <name evidence="7" type="ORF">SANT12839_027980</name>
</gene>
<dbReference type="Gene3D" id="3.40.50.300">
    <property type="entry name" value="P-loop containing nucleotide triphosphate hydrolases"/>
    <property type="match status" value="1"/>
</dbReference>
<comment type="subcellular location">
    <subcellularLocation>
        <location evidence="1">Cell membrane</location>
        <topology evidence="1">Peripheral membrane protein</topology>
    </subcellularLocation>
</comment>
<dbReference type="GO" id="GO:0046677">
    <property type="term" value="P:response to antibiotic"/>
    <property type="evidence" value="ECO:0007669"/>
    <property type="project" value="UniProtKB-KW"/>
</dbReference>
<keyword evidence="4" id="KW-0067">ATP-binding</keyword>
<dbReference type="AlphaFoldDB" id="A0A4D4K5D0"/>
<proteinExistence type="predicted"/>
<evidence type="ECO:0000259" key="6">
    <source>
        <dbReference type="Pfam" id="PF00005"/>
    </source>
</evidence>
<evidence type="ECO:0000256" key="1">
    <source>
        <dbReference type="ARBA" id="ARBA00004202"/>
    </source>
</evidence>
<accession>A0A4D4K5D0</accession>
<evidence type="ECO:0000313" key="7">
    <source>
        <dbReference type="EMBL" id="GDY41916.1"/>
    </source>
</evidence>
<dbReference type="InterPro" id="IPR027417">
    <property type="entry name" value="P-loop_NTPase"/>
</dbReference>
<dbReference type="InterPro" id="IPR003439">
    <property type="entry name" value="ABC_transporter-like_ATP-bd"/>
</dbReference>
<protein>
    <recommendedName>
        <fullName evidence="6">ABC transporter domain-containing protein</fullName>
    </recommendedName>
</protein>
<sequence>MREEPAVDIVGLVKRYGPKTAVDGLDLSVDRGAVTAVLGPNGAGKTTTVETCEGYRRPDAGTVRIFGLDPVADAPALRPGSG</sequence>
<dbReference type="Pfam" id="PF00005">
    <property type="entry name" value="ABC_tran"/>
    <property type="match status" value="1"/>
</dbReference>
<keyword evidence="3" id="KW-0547">Nucleotide-binding</keyword>
<reference evidence="7 8" key="1">
    <citation type="journal article" date="2020" name="Int. J. Syst. Evol. Microbiol.">
        <title>Reclassification of Streptomyces castelarensis and Streptomyces sporoclivatus as later heterotypic synonyms of Streptomyces antimycoticus.</title>
        <authorList>
            <person name="Komaki H."/>
            <person name="Tamura T."/>
        </authorList>
    </citation>
    <scope>NUCLEOTIDE SEQUENCE [LARGE SCALE GENOMIC DNA]</scope>
    <source>
        <strain evidence="7 8">NBRC 12839</strain>
    </source>
</reference>
<organism evidence="7 8">
    <name type="scientific">Streptomyces antimycoticus</name>
    <dbReference type="NCBI Taxonomy" id="68175"/>
    <lineage>
        <taxon>Bacteria</taxon>
        <taxon>Bacillati</taxon>
        <taxon>Actinomycetota</taxon>
        <taxon>Actinomycetes</taxon>
        <taxon>Kitasatosporales</taxon>
        <taxon>Streptomycetaceae</taxon>
        <taxon>Streptomyces</taxon>
        <taxon>Streptomyces violaceusniger group</taxon>
    </lineage>
</organism>
<evidence type="ECO:0000256" key="5">
    <source>
        <dbReference type="ARBA" id="ARBA00023251"/>
    </source>
</evidence>
<dbReference type="Proteomes" id="UP000299290">
    <property type="component" value="Unassembled WGS sequence"/>
</dbReference>
<keyword evidence="5" id="KW-0046">Antibiotic resistance</keyword>
<evidence type="ECO:0000256" key="3">
    <source>
        <dbReference type="ARBA" id="ARBA00022741"/>
    </source>
</evidence>
<comment type="caution">
    <text evidence="7">The sequence shown here is derived from an EMBL/GenBank/DDBJ whole genome shotgun (WGS) entry which is preliminary data.</text>
</comment>
<keyword evidence="2" id="KW-0813">Transport</keyword>
<evidence type="ECO:0000256" key="4">
    <source>
        <dbReference type="ARBA" id="ARBA00022840"/>
    </source>
</evidence>
<keyword evidence="8" id="KW-1185">Reference proteome</keyword>
<evidence type="ECO:0000313" key="8">
    <source>
        <dbReference type="Proteomes" id="UP000299290"/>
    </source>
</evidence>